<dbReference type="Proteomes" id="UP000001870">
    <property type="component" value="Chromosome"/>
</dbReference>
<keyword evidence="3" id="KW-1185">Reference proteome</keyword>
<feature type="transmembrane region" description="Helical" evidence="1">
    <location>
        <begin position="40"/>
        <end position="63"/>
    </location>
</feature>
<keyword evidence="1" id="KW-0812">Transmembrane</keyword>
<protein>
    <recommendedName>
        <fullName evidence="4">Potassium channel domain-containing protein</fullName>
    </recommendedName>
</protein>
<reference evidence="2 3" key="1">
    <citation type="journal article" date="2008" name="ISME J.">
        <title>Comparative genomics of two ecotypes of the marine planktonic copiotroph Alteromonas macleodii suggests alternative lifestyles associated with different kinds of particulate organic matter.</title>
        <authorList>
            <person name="Ivars-Martinez E."/>
            <person name="Martin-Cuadrado A.B."/>
            <person name="D'Auria G."/>
            <person name="Mira A."/>
            <person name="Ferriera S."/>
            <person name="Johnson J."/>
            <person name="Friedman R."/>
            <person name="Rodriguez-Valera F."/>
        </authorList>
    </citation>
    <scope>NUCLEOTIDE SEQUENCE [LARGE SCALE GENOMIC DNA]</scope>
    <source>
        <strain evidence="3">DSM 17117 / CIP 110805 / LMG 28347 / Deep ecotype</strain>
    </source>
</reference>
<keyword evidence="1" id="KW-1133">Transmembrane helix</keyword>
<accession>T2DMJ7</accession>
<organism evidence="2 3">
    <name type="scientific">Alteromonas mediterranea (strain DSM 17117 / CIP 110805 / LMG 28347 / Deep ecotype)</name>
    <dbReference type="NCBI Taxonomy" id="1774373"/>
    <lineage>
        <taxon>Bacteria</taxon>
        <taxon>Pseudomonadati</taxon>
        <taxon>Pseudomonadota</taxon>
        <taxon>Gammaproteobacteria</taxon>
        <taxon>Alteromonadales</taxon>
        <taxon>Alteromonadaceae</taxon>
        <taxon>Alteromonas/Salinimonas group</taxon>
        <taxon>Alteromonas</taxon>
    </lineage>
</organism>
<sequence>MSVSVVIFLFLIHIIEILWYALMLYFAFDIVGLNGFQGDTVLLPLDFLHVAASSFTTLGSLSVTPQQELALLIDAISLTGFMMLTWSATYYYNIFSNSNLRDTY</sequence>
<feature type="transmembrane region" description="Helical" evidence="1">
    <location>
        <begin position="69"/>
        <end position="92"/>
    </location>
</feature>
<dbReference type="AlphaFoldDB" id="T2DMJ7"/>
<dbReference type="EMBL" id="CP001103">
    <property type="protein sequence ID" value="AGV54099.1"/>
    <property type="molecule type" value="Genomic_DNA"/>
</dbReference>
<evidence type="ECO:0000313" key="2">
    <source>
        <dbReference type="EMBL" id="AGV54099.1"/>
    </source>
</evidence>
<proteinExistence type="predicted"/>
<name>T2DMJ7_ALTMD</name>
<evidence type="ECO:0000256" key="1">
    <source>
        <dbReference type="SAM" id="Phobius"/>
    </source>
</evidence>
<evidence type="ECO:0008006" key="4">
    <source>
        <dbReference type="Google" id="ProtNLM"/>
    </source>
</evidence>
<evidence type="ECO:0000313" key="3">
    <source>
        <dbReference type="Proteomes" id="UP000001870"/>
    </source>
</evidence>
<keyword evidence="1" id="KW-0472">Membrane</keyword>
<gene>
    <name evidence="2" type="ORF">MADE_000001022735</name>
</gene>
<feature type="transmembrane region" description="Helical" evidence="1">
    <location>
        <begin position="6"/>
        <end position="28"/>
    </location>
</feature>
<dbReference type="KEGG" id="amc:MADE_000001022735"/>
<dbReference type="HOGENOM" id="CLU_150464_0_0_6"/>
<reference evidence="2 3" key="2">
    <citation type="journal article" date="2015" name="Antonie Van Leeuwenhoek">
        <title>Ecophysiological diversity of a novel member of the genus Alteromonas, and description of Alteromonas mediterranea sp. nov.</title>
        <authorList>
            <person name="Ivanova E.P."/>
            <person name="Lopez-Perez M."/>
            <person name="Zabalos M."/>
            <person name="Nguyen S.H."/>
            <person name="Webb H.K."/>
            <person name="Ryan J."/>
            <person name="Lagutin K."/>
            <person name="Vyssotski M."/>
            <person name="Crawford R.J."/>
            <person name="Rodriguez-Valera F."/>
        </authorList>
    </citation>
    <scope>NUCLEOTIDE SEQUENCE [LARGE SCALE GENOMIC DNA]</scope>
    <source>
        <strain evidence="3">DSM 17117 / CIP 110805 / LMG 28347 / Deep ecotype</strain>
    </source>
</reference>